<feature type="domain" description="ParB-like N-terminal" evidence="5">
    <location>
        <begin position="33"/>
        <end position="123"/>
    </location>
</feature>
<dbReference type="SUPFAM" id="SSF109709">
    <property type="entry name" value="KorB DNA-binding domain-like"/>
    <property type="match status" value="1"/>
</dbReference>
<keyword evidence="7" id="KW-1185">Reference proteome</keyword>
<dbReference type="Pfam" id="PF17762">
    <property type="entry name" value="HTH_ParB"/>
    <property type="match status" value="1"/>
</dbReference>
<dbReference type="InterPro" id="IPR041468">
    <property type="entry name" value="HTH_ParB/Spo0J"/>
</dbReference>
<dbReference type="Pfam" id="PF23552">
    <property type="entry name" value="ParB_C"/>
    <property type="match status" value="1"/>
</dbReference>
<dbReference type="InterPro" id="IPR004437">
    <property type="entry name" value="ParB/RepB/Spo0J"/>
</dbReference>
<dbReference type="CDD" id="cd16393">
    <property type="entry name" value="SPO0J_N"/>
    <property type="match status" value="1"/>
</dbReference>
<proteinExistence type="inferred from homology"/>
<dbReference type="NCBIfam" id="TIGR00180">
    <property type="entry name" value="parB_part"/>
    <property type="match status" value="1"/>
</dbReference>
<sequence>MSRPRGRVLGRGLEALIPVSVSGDTGSKGALPEFINVDQVQPSPDQMRRQFREEPLRELAESIKLHGLLQPVLVTRLSDGYRLIAGERRWRAAKMAGVERIPAIVRHETDPEQSLLLGLIENLQREDLDPIEEARGIQRLIEQFGLTHEEAAARLGKNRVAVTQALRLLHGCPAVVSATAAGAISAGHARALVGLPSVEAQEQGLKVVLARHLSVRQTERWVRDFSPGDPTQKPKGRPAGRGMAPVVQQLQGRFGEAVRVTGNRRRGAVTIKYASTDELDDLLAFLLR</sequence>
<dbReference type="SUPFAM" id="SSF110849">
    <property type="entry name" value="ParB/Sulfiredoxin"/>
    <property type="match status" value="1"/>
</dbReference>
<evidence type="ECO:0000313" key="7">
    <source>
        <dbReference type="Proteomes" id="UP000612893"/>
    </source>
</evidence>
<evidence type="ECO:0000256" key="3">
    <source>
        <dbReference type="ARBA" id="ARBA00023125"/>
    </source>
</evidence>
<dbReference type="RefSeq" id="WP_338202809.1">
    <property type="nucleotide sequence ID" value="NZ_JAEKNR010000147.1"/>
</dbReference>
<dbReference type="InterPro" id="IPR003115">
    <property type="entry name" value="ParB_N"/>
</dbReference>
<dbReference type="InterPro" id="IPR050336">
    <property type="entry name" value="Chromosome_partition/occlusion"/>
</dbReference>
<dbReference type="Pfam" id="PF02195">
    <property type="entry name" value="ParB_N"/>
    <property type="match status" value="1"/>
</dbReference>
<dbReference type="GO" id="GO:0003677">
    <property type="term" value="F:DNA binding"/>
    <property type="evidence" value="ECO:0007669"/>
    <property type="project" value="UniProtKB-KW"/>
</dbReference>
<evidence type="ECO:0000256" key="4">
    <source>
        <dbReference type="SAM" id="MobiDB-lite"/>
    </source>
</evidence>
<dbReference type="EMBL" id="JAEKNR010000147">
    <property type="protein sequence ID" value="MBJ7599315.1"/>
    <property type="molecule type" value="Genomic_DNA"/>
</dbReference>
<protein>
    <submittedName>
        <fullName evidence="6">ParB/RepB/Spo0J family partition protein</fullName>
    </submittedName>
</protein>
<dbReference type="Gene3D" id="1.10.10.2830">
    <property type="match status" value="1"/>
</dbReference>
<dbReference type="PANTHER" id="PTHR33375:SF1">
    <property type="entry name" value="CHROMOSOME-PARTITIONING PROTEIN PARB-RELATED"/>
    <property type="match status" value="1"/>
</dbReference>
<dbReference type="Proteomes" id="UP000612893">
    <property type="component" value="Unassembled WGS sequence"/>
</dbReference>
<dbReference type="InterPro" id="IPR036086">
    <property type="entry name" value="ParB/Sulfiredoxin_sf"/>
</dbReference>
<dbReference type="SMART" id="SM00470">
    <property type="entry name" value="ParB"/>
    <property type="match status" value="1"/>
</dbReference>
<dbReference type="AlphaFoldDB" id="A0A934N3M2"/>
<evidence type="ECO:0000259" key="5">
    <source>
        <dbReference type="SMART" id="SM00470"/>
    </source>
</evidence>
<dbReference type="InterPro" id="IPR057240">
    <property type="entry name" value="ParB_dimer_C"/>
</dbReference>
<dbReference type="PANTHER" id="PTHR33375">
    <property type="entry name" value="CHROMOSOME-PARTITIONING PROTEIN PARB-RELATED"/>
    <property type="match status" value="1"/>
</dbReference>
<reference evidence="6" key="1">
    <citation type="submission" date="2020-10" db="EMBL/GenBank/DDBJ databases">
        <title>Ca. Dormibacterota MAGs.</title>
        <authorList>
            <person name="Montgomery K."/>
        </authorList>
    </citation>
    <scope>NUCLEOTIDE SEQUENCE [LARGE SCALE GENOMIC DNA]</scope>
    <source>
        <strain evidence="6">SC8812_S17_10</strain>
    </source>
</reference>
<evidence type="ECO:0000256" key="1">
    <source>
        <dbReference type="ARBA" id="ARBA00006295"/>
    </source>
</evidence>
<feature type="region of interest" description="Disordered" evidence="4">
    <location>
        <begin position="223"/>
        <end position="242"/>
    </location>
</feature>
<comment type="caution">
    <text evidence="6">The sequence shown here is derived from an EMBL/GenBank/DDBJ whole genome shotgun (WGS) entry which is preliminary data.</text>
</comment>
<dbReference type="FunFam" id="1.10.10.2830:FF:000001">
    <property type="entry name" value="Chromosome partitioning protein ParB"/>
    <property type="match status" value="1"/>
</dbReference>
<name>A0A934N3M2_9BACT</name>
<keyword evidence="3" id="KW-0238">DNA-binding</keyword>
<keyword evidence="2" id="KW-0159">Chromosome partition</keyword>
<gene>
    <name evidence="6" type="ORF">JF922_14720</name>
</gene>
<evidence type="ECO:0000313" key="6">
    <source>
        <dbReference type="EMBL" id="MBJ7599315.1"/>
    </source>
</evidence>
<accession>A0A934N3M2</accession>
<dbReference type="Gene3D" id="3.90.1530.30">
    <property type="match status" value="1"/>
</dbReference>
<dbReference type="GO" id="GO:0007059">
    <property type="term" value="P:chromosome segregation"/>
    <property type="evidence" value="ECO:0007669"/>
    <property type="project" value="UniProtKB-KW"/>
</dbReference>
<dbReference type="FunFam" id="3.90.1530.30:FF:000001">
    <property type="entry name" value="Chromosome partitioning protein ParB"/>
    <property type="match status" value="1"/>
</dbReference>
<organism evidence="6 7">
    <name type="scientific">Candidatus Nephthysia bennettiae</name>
    <dbReference type="NCBI Taxonomy" id="3127016"/>
    <lineage>
        <taxon>Bacteria</taxon>
        <taxon>Bacillati</taxon>
        <taxon>Candidatus Dormiibacterota</taxon>
        <taxon>Candidatus Dormibacteria</taxon>
        <taxon>Candidatus Dormibacterales</taxon>
        <taxon>Candidatus Dormibacteraceae</taxon>
        <taxon>Candidatus Nephthysia</taxon>
    </lineage>
</organism>
<evidence type="ECO:0000256" key="2">
    <source>
        <dbReference type="ARBA" id="ARBA00022829"/>
    </source>
</evidence>
<comment type="similarity">
    <text evidence="1">Belongs to the ParB family.</text>
</comment>